<dbReference type="EMBL" id="MTBC01000005">
    <property type="protein sequence ID" value="OQD42671.1"/>
    <property type="molecule type" value="Genomic_DNA"/>
</dbReference>
<evidence type="ECO:0000313" key="1">
    <source>
        <dbReference type="EMBL" id="OQD42671.1"/>
    </source>
</evidence>
<dbReference type="Proteomes" id="UP000191680">
    <property type="component" value="Unassembled WGS sequence"/>
</dbReference>
<dbReference type="NCBIfam" id="NF035939">
    <property type="entry name" value="TIM_EboE"/>
    <property type="match status" value="1"/>
</dbReference>
<evidence type="ECO:0000313" key="2">
    <source>
        <dbReference type="Proteomes" id="UP000191680"/>
    </source>
</evidence>
<dbReference type="OrthoDB" id="9785907at2"/>
<keyword evidence="1" id="KW-0413">Isomerase</keyword>
<proteinExistence type="predicted"/>
<organism evidence="1 2">
    <name type="scientific">Croceivirga radicis</name>
    <dbReference type="NCBI Taxonomy" id="1929488"/>
    <lineage>
        <taxon>Bacteria</taxon>
        <taxon>Pseudomonadati</taxon>
        <taxon>Bacteroidota</taxon>
        <taxon>Flavobacteriia</taxon>
        <taxon>Flavobacteriales</taxon>
        <taxon>Flavobacteriaceae</taxon>
        <taxon>Croceivirga</taxon>
    </lineage>
</organism>
<reference evidence="1 2" key="1">
    <citation type="submission" date="2016-12" db="EMBL/GenBank/DDBJ databases">
        <authorList>
            <person name="Song W.-J."/>
            <person name="Kurnit D.M."/>
        </authorList>
    </citation>
    <scope>NUCLEOTIDE SEQUENCE [LARGE SCALE GENOMIC DNA]</scope>
    <source>
        <strain evidence="1 2">HSG9</strain>
    </source>
</reference>
<dbReference type="InterPro" id="IPR036237">
    <property type="entry name" value="Xyl_isomerase-like_sf"/>
</dbReference>
<accession>A0A1V6LR50</accession>
<gene>
    <name evidence="1" type="ORF">BUL40_09090</name>
</gene>
<protein>
    <submittedName>
        <fullName evidence="1">Xylose isomerase</fullName>
    </submittedName>
</protein>
<dbReference type="GO" id="GO:0016853">
    <property type="term" value="F:isomerase activity"/>
    <property type="evidence" value="ECO:0007669"/>
    <property type="project" value="UniProtKB-KW"/>
</dbReference>
<keyword evidence="2" id="KW-1185">Reference proteome</keyword>
<name>A0A1V6LR50_9FLAO</name>
<sequence>MEINNRHLTYCTNIHAGGDWAETFDSIQENLPALKQSVSPNKIMGLGLRLSNKASLELGEKDNLVQFKKWLDQEECYVFTMNGFPYGNFHGEPVKDKVHAPDWTTEDRVKYTQRLFGQLAFLAPANMEAGISTSPISYKHWYSTEASKTIAFRTGARNMVRIADYLNRLEKETGRYMHLDVEPEPDGFLENTTEVLTFYKDYLIPEALVFFNNSGKTEIEITALVKRYITLCYDVCHYALAFEEPEFTFEQMQKAGISIGKIQVSAALKIVYDDNHIDIIWKTLEEFNEPVYLHQVTEEKAGKIVTYNDLPLVLDKKSPFTELRSHFHVPIFLEDYGVLKSTQDQILKVLALLQTNHVSNHLEVETYTWDVLPQALKLPLVDSIARELNWMKSRL</sequence>
<dbReference type="RefSeq" id="WP_080318999.1">
    <property type="nucleotide sequence ID" value="NZ_MTBC01000005.1"/>
</dbReference>
<comment type="caution">
    <text evidence="1">The sequence shown here is derived from an EMBL/GenBank/DDBJ whole genome shotgun (WGS) entry which is preliminary data.</text>
</comment>
<dbReference type="SUPFAM" id="SSF51658">
    <property type="entry name" value="Xylose isomerase-like"/>
    <property type="match status" value="1"/>
</dbReference>
<dbReference type="AlphaFoldDB" id="A0A1V6LR50"/>